<keyword evidence="3" id="KW-1185">Reference proteome</keyword>
<dbReference type="InterPro" id="IPR006342">
    <property type="entry name" value="FkbM_mtfrase"/>
</dbReference>
<feature type="domain" description="Methyltransferase FkbM" evidence="1">
    <location>
        <begin position="178"/>
        <end position="265"/>
    </location>
</feature>
<keyword evidence="2" id="KW-0489">Methyltransferase</keyword>
<sequence length="303" mass="34137">MKAINTLTMRLKSLMKQLLSPQMLAILQSVRWKMLLTSSRTAKNQVGNVSTGWRRRIDDVVSSPDNAEIPRCHNAGELDGYTITMHNGVRVSAIGYYGAGVLNMLIENRGVHEPQEERVFEAIIQLLPEDCNMLELGAYWAFYSLSLLQQRPNAKCYLVEPEIRNLLSGKTNFRLNKRRGHFTQARVDSNPQDNPKTISVDSFCAEHGIGHLNILHADIQGYELAMLDGAREMLSEGKVDFVFISTHSNSLHNRCLERLLSLGYSILAEVDLDETFSVDGLIVAKHHLLDQPEPIKISRKAVQ</sequence>
<organism evidence="2 3">
    <name type="scientific">Microcystis wesenbergii NRERC-220</name>
    <dbReference type="NCBI Taxonomy" id="3068991"/>
    <lineage>
        <taxon>Bacteria</taxon>
        <taxon>Bacillati</taxon>
        <taxon>Cyanobacteriota</taxon>
        <taxon>Cyanophyceae</taxon>
        <taxon>Oscillatoriophycideae</taxon>
        <taxon>Chroococcales</taxon>
        <taxon>Microcystaceae</taxon>
        <taxon>Microcystis</taxon>
    </lineage>
</organism>
<dbReference type="GO" id="GO:0008168">
    <property type="term" value="F:methyltransferase activity"/>
    <property type="evidence" value="ECO:0007669"/>
    <property type="project" value="UniProtKB-KW"/>
</dbReference>
<evidence type="ECO:0000313" key="3">
    <source>
        <dbReference type="Proteomes" id="UP001180650"/>
    </source>
</evidence>
<reference evidence="2" key="1">
    <citation type="submission" date="2023-08" db="EMBL/GenBank/DDBJ databases">
        <authorList>
            <person name="Park H.-K."/>
            <person name="Kim I.-S."/>
        </authorList>
    </citation>
    <scope>NUCLEOTIDE SEQUENCE</scope>
    <source>
        <strain evidence="2">NRERC-220</strain>
    </source>
</reference>
<dbReference type="RefSeq" id="WP_288001535.1">
    <property type="nucleotide sequence ID" value="NZ_JAVSJA010000001.1"/>
</dbReference>
<accession>A0ABU3HI18</accession>
<dbReference type="SUPFAM" id="SSF53335">
    <property type="entry name" value="S-adenosyl-L-methionine-dependent methyltransferases"/>
    <property type="match status" value="1"/>
</dbReference>
<protein>
    <submittedName>
        <fullName evidence="2">FkbM family methyltransferase</fullName>
    </submittedName>
</protein>
<gene>
    <name evidence="2" type="ORF">RAM70_06425</name>
</gene>
<dbReference type="Pfam" id="PF05050">
    <property type="entry name" value="Methyltransf_21"/>
    <property type="match status" value="1"/>
</dbReference>
<dbReference type="InterPro" id="IPR029063">
    <property type="entry name" value="SAM-dependent_MTases_sf"/>
</dbReference>
<comment type="caution">
    <text evidence="2">The sequence shown here is derived from an EMBL/GenBank/DDBJ whole genome shotgun (WGS) entry which is preliminary data.</text>
</comment>
<dbReference type="Gene3D" id="3.40.50.150">
    <property type="entry name" value="Vaccinia Virus protein VP39"/>
    <property type="match status" value="1"/>
</dbReference>
<name>A0ABU3HI18_9CHRO</name>
<evidence type="ECO:0000313" key="2">
    <source>
        <dbReference type="EMBL" id="MDT3674182.1"/>
    </source>
</evidence>
<dbReference type="Proteomes" id="UP001180650">
    <property type="component" value="Unassembled WGS sequence"/>
</dbReference>
<keyword evidence="2" id="KW-0808">Transferase</keyword>
<dbReference type="GO" id="GO:0032259">
    <property type="term" value="P:methylation"/>
    <property type="evidence" value="ECO:0007669"/>
    <property type="project" value="UniProtKB-KW"/>
</dbReference>
<dbReference type="EMBL" id="JAVSJA010000001">
    <property type="protein sequence ID" value="MDT3674182.1"/>
    <property type="molecule type" value="Genomic_DNA"/>
</dbReference>
<proteinExistence type="predicted"/>
<evidence type="ECO:0000259" key="1">
    <source>
        <dbReference type="Pfam" id="PF05050"/>
    </source>
</evidence>